<keyword evidence="4" id="KW-1185">Reference proteome</keyword>
<keyword evidence="1" id="KW-1133">Transmembrane helix</keyword>
<accession>A0A433XMZ3</accession>
<dbReference type="GO" id="GO:0005975">
    <property type="term" value="P:carbohydrate metabolic process"/>
    <property type="evidence" value="ECO:0007669"/>
    <property type="project" value="InterPro"/>
</dbReference>
<proteinExistence type="predicted"/>
<dbReference type="InterPro" id="IPR002509">
    <property type="entry name" value="NODB_dom"/>
</dbReference>
<dbReference type="EMBL" id="RZNX01000001">
    <property type="protein sequence ID" value="RUT35477.1"/>
    <property type="molecule type" value="Genomic_DNA"/>
</dbReference>
<dbReference type="SUPFAM" id="SSF88713">
    <property type="entry name" value="Glycoside hydrolase/deacetylase"/>
    <property type="match status" value="1"/>
</dbReference>
<comment type="caution">
    <text evidence="3">The sequence shown here is derived from an EMBL/GenBank/DDBJ whole genome shotgun (WGS) entry which is preliminary data.</text>
</comment>
<sequence>MTLKRYHYILIIGSLIILLSIINHIAVLHREAVSKEQQTQVIKKNAQKKAVPVKEVKYSFREIYEVKTKKKMVALTFDDGPDNRYTPQILDILKANQVKATFFLVGRQIDKDPNVVRRIHSEGHEIGNHTVNHPNLNKMEVPEISAEIENNNAKIKELTGYTPVLFRSPYGNASEQVKDVLTQHHLMLVNWSVDTRDWKMTSPSMIIDNLKSEVRPGSIVLQHSFGGKKVHNTIQALPEEIKWLKEQGYTMVTVSELIEQEDK</sequence>
<protein>
    <submittedName>
        <fullName evidence="3">Polysaccharide deacetylase family protein</fullName>
    </submittedName>
</protein>
<gene>
    <name evidence="3" type="ORF">EJP77_00130</name>
</gene>
<dbReference type="Gene3D" id="3.20.20.370">
    <property type="entry name" value="Glycoside hydrolase/deacetylase"/>
    <property type="match status" value="1"/>
</dbReference>
<dbReference type="OrthoDB" id="2649545at2"/>
<organism evidence="3 4">
    <name type="scientific">Paenibacillus zeisoli</name>
    <dbReference type="NCBI Taxonomy" id="2496267"/>
    <lineage>
        <taxon>Bacteria</taxon>
        <taxon>Bacillati</taxon>
        <taxon>Bacillota</taxon>
        <taxon>Bacilli</taxon>
        <taxon>Bacillales</taxon>
        <taxon>Paenibacillaceae</taxon>
        <taxon>Paenibacillus</taxon>
    </lineage>
</organism>
<dbReference type="InterPro" id="IPR011330">
    <property type="entry name" value="Glyco_hydro/deAcase_b/a-brl"/>
</dbReference>
<dbReference type="CDD" id="cd10917">
    <property type="entry name" value="CE4_NodB_like_6s_7s"/>
    <property type="match status" value="1"/>
</dbReference>
<feature type="domain" description="NodB homology" evidence="2">
    <location>
        <begin position="71"/>
        <end position="252"/>
    </location>
</feature>
<keyword evidence="1" id="KW-0472">Membrane</keyword>
<feature type="transmembrane region" description="Helical" evidence="1">
    <location>
        <begin position="6"/>
        <end position="28"/>
    </location>
</feature>
<dbReference type="AlphaFoldDB" id="A0A433XMZ3"/>
<dbReference type="GO" id="GO:0016810">
    <property type="term" value="F:hydrolase activity, acting on carbon-nitrogen (but not peptide) bonds"/>
    <property type="evidence" value="ECO:0007669"/>
    <property type="project" value="InterPro"/>
</dbReference>
<evidence type="ECO:0000313" key="4">
    <source>
        <dbReference type="Proteomes" id="UP000272464"/>
    </source>
</evidence>
<dbReference type="InterPro" id="IPR050248">
    <property type="entry name" value="Polysacc_deacetylase_ArnD"/>
</dbReference>
<evidence type="ECO:0000313" key="3">
    <source>
        <dbReference type="EMBL" id="RUT35477.1"/>
    </source>
</evidence>
<dbReference type="Proteomes" id="UP000272464">
    <property type="component" value="Unassembled WGS sequence"/>
</dbReference>
<dbReference type="PANTHER" id="PTHR10587">
    <property type="entry name" value="GLYCOSYL TRANSFERASE-RELATED"/>
    <property type="match status" value="1"/>
</dbReference>
<dbReference type="Pfam" id="PF01522">
    <property type="entry name" value="Polysacc_deac_1"/>
    <property type="match status" value="1"/>
</dbReference>
<reference evidence="3 4" key="1">
    <citation type="submission" date="2018-12" db="EMBL/GenBank/DDBJ databases">
        <authorList>
            <person name="Sun L."/>
            <person name="Chen Z."/>
        </authorList>
    </citation>
    <scope>NUCLEOTIDE SEQUENCE [LARGE SCALE GENOMIC DNA]</scope>
    <source>
        <strain evidence="3 4">3-5-3</strain>
    </source>
</reference>
<keyword evidence="1" id="KW-0812">Transmembrane</keyword>
<evidence type="ECO:0000259" key="2">
    <source>
        <dbReference type="PROSITE" id="PS51677"/>
    </source>
</evidence>
<dbReference type="RefSeq" id="WP_127197177.1">
    <property type="nucleotide sequence ID" value="NZ_RZNX01000001.1"/>
</dbReference>
<name>A0A433XMZ3_9BACL</name>
<dbReference type="PROSITE" id="PS51677">
    <property type="entry name" value="NODB"/>
    <property type="match status" value="1"/>
</dbReference>
<evidence type="ECO:0000256" key="1">
    <source>
        <dbReference type="SAM" id="Phobius"/>
    </source>
</evidence>